<gene>
    <name evidence="7" type="ORF">L207DRAFT_429707</name>
</gene>
<evidence type="ECO:0000256" key="3">
    <source>
        <dbReference type="ARBA" id="ARBA00022989"/>
    </source>
</evidence>
<feature type="transmembrane region" description="Helical" evidence="5">
    <location>
        <begin position="226"/>
        <end position="244"/>
    </location>
</feature>
<keyword evidence="8" id="KW-1185">Reference proteome</keyword>
<dbReference type="InterPro" id="IPR020846">
    <property type="entry name" value="MFS_dom"/>
</dbReference>
<dbReference type="Gene3D" id="1.20.1720.10">
    <property type="entry name" value="Multidrug resistance protein D"/>
    <property type="match status" value="1"/>
</dbReference>
<keyword evidence="2 5" id="KW-0812">Transmembrane</keyword>
<evidence type="ECO:0000313" key="7">
    <source>
        <dbReference type="EMBL" id="PMD39340.1"/>
    </source>
</evidence>
<feature type="transmembrane region" description="Helical" evidence="5">
    <location>
        <begin position="151"/>
        <end position="172"/>
    </location>
</feature>
<organism evidence="7 8">
    <name type="scientific">Hyaloscypha variabilis (strain UAMH 11265 / GT02V1 / F)</name>
    <name type="common">Meliniomyces variabilis</name>
    <dbReference type="NCBI Taxonomy" id="1149755"/>
    <lineage>
        <taxon>Eukaryota</taxon>
        <taxon>Fungi</taxon>
        <taxon>Dikarya</taxon>
        <taxon>Ascomycota</taxon>
        <taxon>Pezizomycotina</taxon>
        <taxon>Leotiomycetes</taxon>
        <taxon>Helotiales</taxon>
        <taxon>Hyaloscyphaceae</taxon>
        <taxon>Hyaloscypha</taxon>
        <taxon>Hyaloscypha variabilis</taxon>
    </lineage>
</organism>
<reference evidence="7 8" key="1">
    <citation type="submission" date="2016-04" db="EMBL/GenBank/DDBJ databases">
        <title>A degradative enzymes factory behind the ericoid mycorrhizal symbiosis.</title>
        <authorList>
            <consortium name="DOE Joint Genome Institute"/>
            <person name="Martino E."/>
            <person name="Morin E."/>
            <person name="Grelet G."/>
            <person name="Kuo A."/>
            <person name="Kohler A."/>
            <person name="Daghino S."/>
            <person name="Barry K."/>
            <person name="Choi C."/>
            <person name="Cichocki N."/>
            <person name="Clum A."/>
            <person name="Copeland A."/>
            <person name="Hainaut M."/>
            <person name="Haridas S."/>
            <person name="Labutti K."/>
            <person name="Lindquist E."/>
            <person name="Lipzen A."/>
            <person name="Khouja H.-R."/>
            <person name="Murat C."/>
            <person name="Ohm R."/>
            <person name="Olson A."/>
            <person name="Spatafora J."/>
            <person name="Veneault-Fourrey C."/>
            <person name="Henrissat B."/>
            <person name="Grigoriev I."/>
            <person name="Martin F."/>
            <person name="Perotto S."/>
        </authorList>
    </citation>
    <scope>NUCLEOTIDE SEQUENCE [LARGE SCALE GENOMIC DNA]</scope>
    <source>
        <strain evidence="7 8">F</strain>
    </source>
</reference>
<keyword evidence="3 5" id="KW-1133">Transmembrane helix</keyword>
<name>A0A2J6RLE9_HYAVF</name>
<evidence type="ECO:0000313" key="8">
    <source>
        <dbReference type="Proteomes" id="UP000235786"/>
    </source>
</evidence>
<evidence type="ECO:0000256" key="2">
    <source>
        <dbReference type="ARBA" id="ARBA00022692"/>
    </source>
</evidence>
<evidence type="ECO:0000259" key="6">
    <source>
        <dbReference type="PROSITE" id="PS50850"/>
    </source>
</evidence>
<dbReference type="GO" id="GO:0005886">
    <property type="term" value="C:plasma membrane"/>
    <property type="evidence" value="ECO:0007669"/>
    <property type="project" value="TreeGrafter"/>
</dbReference>
<dbReference type="CDD" id="cd17502">
    <property type="entry name" value="MFS_Azr1_MDR_like"/>
    <property type="match status" value="1"/>
</dbReference>
<dbReference type="AlphaFoldDB" id="A0A2J6RLE9"/>
<dbReference type="Proteomes" id="UP000235786">
    <property type="component" value="Unassembled WGS sequence"/>
</dbReference>
<evidence type="ECO:0000256" key="5">
    <source>
        <dbReference type="SAM" id="Phobius"/>
    </source>
</evidence>
<dbReference type="EMBL" id="KZ613947">
    <property type="protein sequence ID" value="PMD39340.1"/>
    <property type="molecule type" value="Genomic_DNA"/>
</dbReference>
<feature type="transmembrane region" description="Helical" evidence="5">
    <location>
        <begin position="184"/>
        <end position="205"/>
    </location>
</feature>
<feature type="transmembrane region" description="Helical" evidence="5">
    <location>
        <begin position="94"/>
        <end position="113"/>
    </location>
</feature>
<feature type="transmembrane region" description="Helical" evidence="5">
    <location>
        <begin position="388"/>
        <end position="409"/>
    </location>
</feature>
<proteinExistence type="predicted"/>
<dbReference type="OrthoDB" id="10021397at2759"/>
<dbReference type="PROSITE" id="PS50850">
    <property type="entry name" value="MFS"/>
    <property type="match status" value="1"/>
</dbReference>
<feature type="transmembrane region" description="Helical" evidence="5">
    <location>
        <begin position="293"/>
        <end position="314"/>
    </location>
</feature>
<dbReference type="FunFam" id="1.20.1250.20:FF:000196">
    <property type="entry name" value="MFS toxin efflux pump (AflT)"/>
    <property type="match status" value="1"/>
</dbReference>
<accession>A0A2J6RLE9</accession>
<dbReference type="FunFam" id="1.20.1720.10:FF:000012">
    <property type="entry name" value="MFS toxin efflux pump (AflT)"/>
    <property type="match status" value="1"/>
</dbReference>
<feature type="transmembrane region" description="Helical" evidence="5">
    <location>
        <begin position="27"/>
        <end position="52"/>
    </location>
</feature>
<dbReference type="PRINTS" id="PR01036">
    <property type="entry name" value="TCRTETB"/>
</dbReference>
<dbReference type="Gene3D" id="1.20.1250.20">
    <property type="entry name" value="MFS general substrate transporter like domains"/>
    <property type="match status" value="1"/>
</dbReference>
<sequence>MGKEETKKEGKGAKSPSATYPSQQKQILIMAALYLALFLVTLDQNIISTAIPRITDEFHSLNDIGWYGTAYLLTMCSFQLLMGTVYKFYPAKPVFLIGTTLFEVGSAICGSAPSSKAFIVGRAIAGLGASGMFSGVMVIMFHTIPLQLRPIYQGAFGAVFAVASVVGPLVGGTFTDKVTWRWCFYINLPVGAVSLIVTSLILHLPNQKLDARGTDWKAKMKQLDPIGNLVFFPGIICLVLALQWGGSQYSWKSARIIVLLVLCIVLCLAFIGVQIRKQDKGTLPPRVVKQRSVAACVWCGFFNGAGMMAMMYYLPVWFQAIKGVSAVRSGIMLLPMILSTVIFSLGSGFIVSKIGYYTPFFILSSAITPVGAGLLATFTPNTGPGKWIGYQIIYGVGLGLGAQQPLTVVQTVLSRSDISTGSALVMFTRFLGSAIFLPVAQNIFINGLVTKLINLPGISPSAITDGGATELRNLASGSDLDTLLSDYNTAIVHVFYMVAATSAVTMFGSVFVEWRSLKARAKEQEAEVSKAKEVATEKKESV</sequence>
<protein>
    <submittedName>
        <fullName evidence="7">MFS general substrate transporter</fullName>
    </submittedName>
</protein>
<dbReference type="GO" id="GO:0022857">
    <property type="term" value="F:transmembrane transporter activity"/>
    <property type="evidence" value="ECO:0007669"/>
    <property type="project" value="InterPro"/>
</dbReference>
<feature type="transmembrane region" description="Helical" evidence="5">
    <location>
        <begin position="421"/>
        <end position="445"/>
    </location>
</feature>
<dbReference type="Pfam" id="PF07690">
    <property type="entry name" value="MFS_1"/>
    <property type="match status" value="1"/>
</dbReference>
<dbReference type="PANTHER" id="PTHR23501:SF201">
    <property type="entry name" value="MFS AFLATOXIN EFFLUX PUMP"/>
    <property type="match status" value="1"/>
</dbReference>
<keyword evidence="4 5" id="KW-0472">Membrane</keyword>
<dbReference type="InterPro" id="IPR036259">
    <property type="entry name" value="MFS_trans_sf"/>
</dbReference>
<feature type="transmembrane region" description="Helical" evidence="5">
    <location>
        <begin position="119"/>
        <end position="139"/>
    </location>
</feature>
<comment type="subcellular location">
    <subcellularLocation>
        <location evidence="1">Membrane</location>
        <topology evidence="1">Multi-pass membrane protein</topology>
    </subcellularLocation>
</comment>
<feature type="domain" description="Major facilitator superfamily (MFS) profile" evidence="6">
    <location>
        <begin position="29"/>
        <end position="517"/>
    </location>
</feature>
<feature type="transmembrane region" description="Helical" evidence="5">
    <location>
        <begin position="64"/>
        <end position="82"/>
    </location>
</feature>
<dbReference type="InterPro" id="IPR011701">
    <property type="entry name" value="MFS"/>
</dbReference>
<feature type="transmembrane region" description="Helical" evidence="5">
    <location>
        <begin position="490"/>
        <end position="512"/>
    </location>
</feature>
<dbReference type="PANTHER" id="PTHR23501">
    <property type="entry name" value="MAJOR FACILITATOR SUPERFAMILY"/>
    <property type="match status" value="1"/>
</dbReference>
<feature type="transmembrane region" description="Helical" evidence="5">
    <location>
        <begin position="357"/>
        <end position="376"/>
    </location>
</feature>
<feature type="transmembrane region" description="Helical" evidence="5">
    <location>
        <begin position="256"/>
        <end position="273"/>
    </location>
</feature>
<evidence type="ECO:0000256" key="1">
    <source>
        <dbReference type="ARBA" id="ARBA00004141"/>
    </source>
</evidence>
<dbReference type="SUPFAM" id="SSF103473">
    <property type="entry name" value="MFS general substrate transporter"/>
    <property type="match status" value="1"/>
</dbReference>
<evidence type="ECO:0000256" key="4">
    <source>
        <dbReference type="ARBA" id="ARBA00023136"/>
    </source>
</evidence>
<feature type="transmembrane region" description="Helical" evidence="5">
    <location>
        <begin position="326"/>
        <end position="345"/>
    </location>
</feature>